<evidence type="ECO:0000259" key="3">
    <source>
        <dbReference type="PROSITE" id="PS50887"/>
    </source>
</evidence>
<proteinExistence type="predicted"/>
<dbReference type="Gene3D" id="3.30.70.270">
    <property type="match status" value="1"/>
</dbReference>
<dbReference type="Pfam" id="PF05228">
    <property type="entry name" value="CHASE4"/>
    <property type="match status" value="1"/>
</dbReference>
<dbReference type="CDD" id="cd01948">
    <property type="entry name" value="EAL"/>
    <property type="match status" value="1"/>
</dbReference>
<dbReference type="Proteomes" id="UP000321062">
    <property type="component" value="Chromosome"/>
</dbReference>
<evidence type="ECO:0000259" key="2">
    <source>
        <dbReference type="PROSITE" id="PS50883"/>
    </source>
</evidence>
<dbReference type="CDD" id="cd01949">
    <property type="entry name" value="GGDEF"/>
    <property type="match status" value="1"/>
</dbReference>
<dbReference type="InterPro" id="IPR000160">
    <property type="entry name" value="GGDEF_dom"/>
</dbReference>
<dbReference type="AlphaFoldDB" id="A0A5B9DT85"/>
<dbReference type="SMART" id="SM00267">
    <property type="entry name" value="GGDEF"/>
    <property type="match status" value="1"/>
</dbReference>
<keyword evidence="1" id="KW-0472">Membrane</keyword>
<protein>
    <submittedName>
        <fullName evidence="4">Bifunctional diguanylate cyclase/phosphodiesterase</fullName>
    </submittedName>
</protein>
<keyword evidence="5" id="KW-1185">Reference proteome</keyword>
<dbReference type="InterPro" id="IPR052155">
    <property type="entry name" value="Biofilm_reg_signaling"/>
</dbReference>
<dbReference type="SUPFAM" id="SSF55073">
    <property type="entry name" value="Nucleotide cyclase"/>
    <property type="match status" value="1"/>
</dbReference>
<dbReference type="InterPro" id="IPR035919">
    <property type="entry name" value="EAL_sf"/>
</dbReference>
<evidence type="ECO:0000313" key="4">
    <source>
        <dbReference type="EMBL" id="QEE21648.1"/>
    </source>
</evidence>
<evidence type="ECO:0000256" key="1">
    <source>
        <dbReference type="SAM" id="Phobius"/>
    </source>
</evidence>
<name>A0A5B9DT85_9HYPH</name>
<gene>
    <name evidence="4" type="ORF">FNA67_16280</name>
</gene>
<dbReference type="InterPro" id="IPR001633">
    <property type="entry name" value="EAL_dom"/>
</dbReference>
<reference evidence="4 5" key="1">
    <citation type="journal article" date="2015" name="Int. J. Syst. Evol. Microbiol.">
        <title>Youhaiella tibetensis gen. nov., sp. nov., isolated from subsurface sediment.</title>
        <authorList>
            <person name="Wang Y.X."/>
            <person name="Huang F.Q."/>
            <person name="Nogi Y."/>
            <person name="Pang S.J."/>
            <person name="Wang P.K."/>
            <person name="Lv J."/>
        </authorList>
    </citation>
    <scope>NUCLEOTIDE SEQUENCE [LARGE SCALE GENOMIC DNA]</scope>
    <source>
        <strain evidence="5">fig4</strain>
    </source>
</reference>
<feature type="transmembrane region" description="Helical" evidence="1">
    <location>
        <begin position="270"/>
        <end position="292"/>
    </location>
</feature>
<dbReference type="Pfam" id="PF00563">
    <property type="entry name" value="EAL"/>
    <property type="match status" value="1"/>
</dbReference>
<evidence type="ECO:0000313" key="5">
    <source>
        <dbReference type="Proteomes" id="UP000321062"/>
    </source>
</evidence>
<keyword evidence="1" id="KW-0812">Transmembrane</keyword>
<dbReference type="InterPro" id="IPR029787">
    <property type="entry name" value="Nucleotide_cyclase"/>
</dbReference>
<dbReference type="SMART" id="SM00052">
    <property type="entry name" value="EAL"/>
    <property type="match status" value="1"/>
</dbReference>
<dbReference type="Pfam" id="PF00990">
    <property type="entry name" value="GGDEF"/>
    <property type="match status" value="1"/>
</dbReference>
<dbReference type="EMBL" id="CP041690">
    <property type="protein sequence ID" value="QEE21648.1"/>
    <property type="molecule type" value="Genomic_DNA"/>
</dbReference>
<keyword evidence="1" id="KW-1133">Transmembrane helix</keyword>
<feature type="transmembrane region" description="Helical" evidence="1">
    <location>
        <begin position="15"/>
        <end position="36"/>
    </location>
</feature>
<dbReference type="InterPro" id="IPR007892">
    <property type="entry name" value="CHASE4"/>
</dbReference>
<dbReference type="PROSITE" id="PS50887">
    <property type="entry name" value="GGDEF"/>
    <property type="match status" value="1"/>
</dbReference>
<dbReference type="InterPro" id="IPR043128">
    <property type="entry name" value="Rev_trsase/Diguanyl_cyclase"/>
</dbReference>
<accession>A0A5B9DT85</accession>
<feature type="domain" description="EAL" evidence="2">
    <location>
        <begin position="480"/>
        <end position="729"/>
    </location>
</feature>
<dbReference type="OrthoDB" id="9814202at2"/>
<dbReference type="KEGG" id="yti:FNA67_16280"/>
<dbReference type="PANTHER" id="PTHR44757">
    <property type="entry name" value="DIGUANYLATE CYCLASE DGCP"/>
    <property type="match status" value="1"/>
</dbReference>
<sequence length="740" mass="81948">MRLTTWKGWHLSASILAPVVLSLLLVMAGVLGFVLWSTANSDQRALERETVMVNKVLSEQLELLPHDQESVAARDTTIINTKLKYNQSWVDANLGLWMHEYFGHDRAFLLNAKDQPVYAMSAGTTSMTEVYDRDREAYEPLVARMRELIAYGGLKAFETGAARRVPHVSDFAMVSGFPAIISVMPLMSDSGAIQQEPGSHFLHVSVRFLNASFAHDIENRYPLSQAGFSRATDPKDDRALFPILNNSGRLIAFFQWQPDRPGHRTLLETLPVLGIAFLVGGVVIIMLIAKLWNSTQAIEDGRRAAQHLAHHDTLTGLPNRSLFEETLSKAIGAMGRARPVTLFILDLDRFKQVNDTRGHHAGDQLIQLVAERLIELTHGLEFIARIGGDEFAVICHSSAGEADAQRRAERVIEAMAKPFPIEGGEVFVGVSIGIICNTDPAASRHDLVRKADIALYEAKAAGRNRAVVFHEHMNELLQLRHTVEAELREALRRDDQLSVAFQPLFDANGKVIGAEALARWTHPKYGPISPGQFIPVAESSGLIEDLGDAVLRRSMEMGGRWPERTIAVNISPAQLRNPKFQSRIFELLALTGMRPCDLELEITEGILLQDETVTTETLRTFRAAGIKIALDDFGTGYSSLNYLKRYAVDRIKIDRSFISQLGEDQTSSAIVQAMVTLAHAMGIEVTAEGVETETQLGVLRDMGCNTIQGYLLSAPVSPEKAAELFAEGHARTRTRRRRVA</sequence>
<dbReference type="PROSITE" id="PS50883">
    <property type="entry name" value="EAL"/>
    <property type="match status" value="1"/>
</dbReference>
<dbReference type="NCBIfam" id="TIGR00254">
    <property type="entry name" value="GGDEF"/>
    <property type="match status" value="1"/>
</dbReference>
<dbReference type="PANTHER" id="PTHR44757:SF2">
    <property type="entry name" value="BIOFILM ARCHITECTURE MAINTENANCE PROTEIN MBAA"/>
    <property type="match status" value="1"/>
</dbReference>
<feature type="domain" description="GGDEF" evidence="3">
    <location>
        <begin position="338"/>
        <end position="471"/>
    </location>
</feature>
<dbReference type="Gene3D" id="3.20.20.450">
    <property type="entry name" value="EAL domain"/>
    <property type="match status" value="1"/>
</dbReference>
<dbReference type="SUPFAM" id="SSF141868">
    <property type="entry name" value="EAL domain-like"/>
    <property type="match status" value="1"/>
</dbReference>
<organism evidence="4 5">
    <name type="scientific">Paradevosia tibetensis</name>
    <dbReference type="NCBI Taxonomy" id="1447062"/>
    <lineage>
        <taxon>Bacteria</taxon>
        <taxon>Pseudomonadati</taxon>
        <taxon>Pseudomonadota</taxon>
        <taxon>Alphaproteobacteria</taxon>
        <taxon>Hyphomicrobiales</taxon>
        <taxon>Devosiaceae</taxon>
        <taxon>Paradevosia</taxon>
    </lineage>
</organism>